<sequence>MFKKLIALAGILLIAASLYILFRLNQGEKLAASRDSKKQSYGFVEGPLPCNWEVKNPEKVMSESKSQAIVINVSNPTGETCQSVISVRSPGFDTSPSKDEQTISLKKDGKGSISWIITPRKSGSFDIALSDTLNTKIFGITVTNIFGLNALQAKIASVLGGLFGPMFTIPWWWDKLRGRGKPKPEVQKVTPDQ</sequence>
<accession>A0A0G1BK88</accession>
<organism evidence="2 3">
    <name type="scientific">Candidatus Gottesmanbacteria bacterium GW2011_GWA2_42_18</name>
    <dbReference type="NCBI Taxonomy" id="1618442"/>
    <lineage>
        <taxon>Bacteria</taxon>
        <taxon>Candidatus Gottesmaniibacteriota</taxon>
    </lineage>
</organism>
<protein>
    <submittedName>
        <fullName evidence="2">Uncharacterized protein</fullName>
    </submittedName>
</protein>
<feature type="transmembrane region" description="Helical" evidence="1">
    <location>
        <begin position="6"/>
        <end position="24"/>
    </location>
</feature>
<comment type="caution">
    <text evidence="2">The sequence shown here is derived from an EMBL/GenBank/DDBJ whole genome shotgun (WGS) entry which is preliminary data.</text>
</comment>
<keyword evidence="1" id="KW-1133">Transmembrane helix</keyword>
<proteinExistence type="predicted"/>
<keyword evidence="1" id="KW-0812">Transmembrane</keyword>
<gene>
    <name evidence="2" type="ORF">UV09_C0014G0006</name>
</gene>
<evidence type="ECO:0000313" key="3">
    <source>
        <dbReference type="Proteomes" id="UP000034320"/>
    </source>
</evidence>
<evidence type="ECO:0000313" key="2">
    <source>
        <dbReference type="EMBL" id="KKS46686.1"/>
    </source>
</evidence>
<evidence type="ECO:0000256" key="1">
    <source>
        <dbReference type="SAM" id="Phobius"/>
    </source>
</evidence>
<dbReference type="EMBL" id="LCDD01000014">
    <property type="protein sequence ID" value="KKS46686.1"/>
    <property type="molecule type" value="Genomic_DNA"/>
</dbReference>
<keyword evidence="1" id="KW-0472">Membrane</keyword>
<dbReference type="AlphaFoldDB" id="A0A0G1BK88"/>
<dbReference type="Proteomes" id="UP000034320">
    <property type="component" value="Unassembled WGS sequence"/>
</dbReference>
<reference evidence="2 3" key="1">
    <citation type="journal article" date="2015" name="Nature">
        <title>rRNA introns, odd ribosomes, and small enigmatic genomes across a large radiation of phyla.</title>
        <authorList>
            <person name="Brown C.T."/>
            <person name="Hug L.A."/>
            <person name="Thomas B.C."/>
            <person name="Sharon I."/>
            <person name="Castelle C.J."/>
            <person name="Singh A."/>
            <person name="Wilkins M.J."/>
            <person name="Williams K.H."/>
            <person name="Banfield J.F."/>
        </authorList>
    </citation>
    <scope>NUCLEOTIDE SEQUENCE [LARGE SCALE GENOMIC DNA]</scope>
</reference>
<name>A0A0G1BK88_9BACT</name>